<feature type="transmembrane region" description="Helical" evidence="7">
    <location>
        <begin position="522"/>
        <end position="548"/>
    </location>
</feature>
<dbReference type="PANTHER" id="PTHR35806:SF1">
    <property type="entry name" value="OXALOACETATE DECARBOXYLASE BETA CHAIN 2"/>
    <property type="match status" value="1"/>
</dbReference>
<feature type="transmembrane region" description="Helical" evidence="7">
    <location>
        <begin position="428"/>
        <end position="451"/>
    </location>
</feature>
<evidence type="ECO:0000256" key="2">
    <source>
        <dbReference type="ARBA" id="ARBA00022475"/>
    </source>
</evidence>
<name>A0A2P8CEI0_9BACT</name>
<dbReference type="NCBIfam" id="TIGR01109">
    <property type="entry name" value="Na_pump_decarbB"/>
    <property type="match status" value="1"/>
</dbReference>
<feature type="transmembrane region" description="Helical" evidence="7">
    <location>
        <begin position="199"/>
        <end position="216"/>
    </location>
</feature>
<dbReference type="GO" id="GO:0006814">
    <property type="term" value="P:sodium ion transport"/>
    <property type="evidence" value="ECO:0007669"/>
    <property type="project" value="InterPro"/>
</dbReference>
<feature type="transmembrane region" description="Helical" evidence="7">
    <location>
        <begin position="458"/>
        <end position="484"/>
    </location>
</feature>
<feature type="signal peptide" evidence="8">
    <location>
        <begin position="1"/>
        <end position="20"/>
    </location>
</feature>
<sequence length="549" mass="58885">MNKLLLTIISLFLAVSGLFAQNQLKPSDLTEGKWVNRSGGYIANPIINPDTVTARSGVDKVERFKTLEFNGDGSFNMDSAKERYTGKWRIADEHLIMDFNAKKLMHLRKNTNPNQRSGYSTQNFTLQLPQRVLSFQNGELVGQPGDSGQVYKNVDGALSGLFNFWEFTGFANFTWGHFVMLIVGLLFIFLAIRYDFEPMLLIPIGTGILIGNIPMFQVTDFNLQLGIYEPGSVLNYLYQGVVQGWYPPLIFLGIGAMTDFSSLISNPKLMLLGAAAQVGIFLTLIGALMLGFAPPEAGAIGIIGGADGPTAIFISSKLANGINVMANGQVVKNLIGPIAIAAYSYMALVPVIQPPVIKLLTSKKERLIRMKPPRAVTKLEKVLFPIVGLLLTAYIAPTALPLLGMLFFGNLLKESGVTKRLAVTASNALIDIITMLLGITVGASTQADVFLTPSSIKIFILGAASFVVATAGGVIGAKIMNLFFKKGNKINPMVGAAGVSAVPDSARVVQQMGLKEDPSNHLLMHAMAPNVAGVIGSAVAAGVLLSFLM</sequence>
<reference evidence="10 11" key="1">
    <citation type="submission" date="2018-03" db="EMBL/GenBank/DDBJ databases">
        <title>Genomic Encyclopedia of Archaeal and Bacterial Type Strains, Phase II (KMG-II): from individual species to whole genera.</title>
        <authorList>
            <person name="Goeker M."/>
        </authorList>
    </citation>
    <scope>NUCLEOTIDE SEQUENCE [LARGE SCALE GENOMIC DNA]</scope>
    <source>
        <strain evidence="10 11">DSM 27267</strain>
    </source>
</reference>
<keyword evidence="6 7" id="KW-0472">Membrane</keyword>
<dbReference type="GO" id="GO:0005886">
    <property type="term" value="C:plasma membrane"/>
    <property type="evidence" value="ECO:0007669"/>
    <property type="project" value="UniProtKB-SubCell"/>
</dbReference>
<reference evidence="9 12" key="2">
    <citation type="submission" date="2019-10" db="EMBL/GenBank/DDBJ databases">
        <title>Prolixibacter strains distinguished by the presence of nitrate reductase genes were adept at nitrate-dependent anaerobic corrosion of metallic iron and carbon steel.</title>
        <authorList>
            <person name="Iino T."/>
            <person name="Shono N."/>
            <person name="Ito K."/>
            <person name="Nakamura R."/>
            <person name="Sueoka K."/>
            <person name="Harayama S."/>
            <person name="Ohkuma M."/>
        </authorList>
    </citation>
    <scope>NUCLEOTIDE SEQUENCE [LARGE SCALE GENOMIC DNA]</scope>
    <source>
        <strain evidence="9 12">MIC1-1</strain>
    </source>
</reference>
<gene>
    <name evidence="10" type="ORF">CLV93_104314</name>
    <name evidence="9" type="ORF">JCM18694_19820</name>
</gene>
<evidence type="ECO:0000256" key="4">
    <source>
        <dbReference type="ARBA" id="ARBA00022967"/>
    </source>
</evidence>
<dbReference type="Pfam" id="PF03977">
    <property type="entry name" value="OAD_beta"/>
    <property type="match status" value="1"/>
</dbReference>
<comment type="subcellular location">
    <subcellularLocation>
        <location evidence="1">Cell membrane</location>
        <topology evidence="1">Multi-pass membrane protein</topology>
    </subcellularLocation>
</comment>
<dbReference type="GO" id="GO:0016829">
    <property type="term" value="F:lyase activity"/>
    <property type="evidence" value="ECO:0007669"/>
    <property type="project" value="InterPro"/>
</dbReference>
<proteinExistence type="predicted"/>
<dbReference type="Proteomes" id="UP000396862">
    <property type="component" value="Unassembled WGS sequence"/>
</dbReference>
<evidence type="ECO:0000256" key="5">
    <source>
        <dbReference type="ARBA" id="ARBA00022989"/>
    </source>
</evidence>
<accession>A0A2P8CEI0</accession>
<feature type="transmembrane region" description="Helical" evidence="7">
    <location>
        <begin position="173"/>
        <end position="192"/>
    </location>
</feature>
<evidence type="ECO:0000256" key="7">
    <source>
        <dbReference type="SAM" id="Phobius"/>
    </source>
</evidence>
<keyword evidence="12" id="KW-1185">Reference proteome</keyword>
<keyword evidence="2" id="KW-1003">Cell membrane</keyword>
<keyword evidence="8" id="KW-0732">Signal</keyword>
<feature type="transmembrane region" description="Helical" evidence="7">
    <location>
        <begin position="334"/>
        <end position="361"/>
    </location>
</feature>
<dbReference type="EMBL" id="PYGC01000004">
    <property type="protein sequence ID" value="PSK83383.1"/>
    <property type="molecule type" value="Genomic_DNA"/>
</dbReference>
<keyword evidence="4" id="KW-1278">Translocase</keyword>
<feature type="transmembrane region" description="Helical" evidence="7">
    <location>
        <begin position="236"/>
        <end position="257"/>
    </location>
</feature>
<dbReference type="InterPro" id="IPR005661">
    <property type="entry name" value="OadB_MmdB"/>
</dbReference>
<evidence type="ECO:0000313" key="11">
    <source>
        <dbReference type="Proteomes" id="UP000240621"/>
    </source>
</evidence>
<dbReference type="RefSeq" id="WP_246187229.1">
    <property type="nucleotide sequence ID" value="NZ_BLAU01000001.1"/>
</dbReference>
<organism evidence="10 11">
    <name type="scientific">Prolixibacter denitrificans</name>
    <dbReference type="NCBI Taxonomy" id="1541063"/>
    <lineage>
        <taxon>Bacteria</taxon>
        <taxon>Pseudomonadati</taxon>
        <taxon>Bacteroidota</taxon>
        <taxon>Bacteroidia</taxon>
        <taxon>Marinilabiliales</taxon>
        <taxon>Prolixibacteraceae</taxon>
        <taxon>Prolixibacter</taxon>
    </lineage>
</organism>
<evidence type="ECO:0000256" key="8">
    <source>
        <dbReference type="SAM" id="SignalP"/>
    </source>
</evidence>
<feature type="transmembrane region" description="Helical" evidence="7">
    <location>
        <begin position="269"/>
        <end position="292"/>
    </location>
</feature>
<evidence type="ECO:0000256" key="3">
    <source>
        <dbReference type="ARBA" id="ARBA00022692"/>
    </source>
</evidence>
<evidence type="ECO:0000256" key="6">
    <source>
        <dbReference type="ARBA" id="ARBA00023136"/>
    </source>
</evidence>
<dbReference type="EMBL" id="BLAU01000001">
    <property type="protein sequence ID" value="GET21736.1"/>
    <property type="molecule type" value="Genomic_DNA"/>
</dbReference>
<comment type="caution">
    <text evidence="10">The sequence shown here is derived from an EMBL/GenBank/DDBJ whole genome shotgun (WGS) entry which is preliminary data.</text>
</comment>
<dbReference type="PANTHER" id="PTHR35806">
    <property type="entry name" value="OXALOACETATE DECARBOXYLASE BETA CHAIN 2"/>
    <property type="match status" value="1"/>
</dbReference>
<keyword evidence="3 7" id="KW-0812">Transmembrane</keyword>
<evidence type="ECO:0000313" key="9">
    <source>
        <dbReference type="EMBL" id="GET21736.1"/>
    </source>
</evidence>
<evidence type="ECO:0000256" key="1">
    <source>
        <dbReference type="ARBA" id="ARBA00004651"/>
    </source>
</evidence>
<feature type="transmembrane region" description="Helical" evidence="7">
    <location>
        <begin position="382"/>
        <end position="408"/>
    </location>
</feature>
<dbReference type="Proteomes" id="UP000240621">
    <property type="component" value="Unassembled WGS sequence"/>
</dbReference>
<dbReference type="AlphaFoldDB" id="A0A2P8CEI0"/>
<feature type="chain" id="PRO_5015137552" evidence="8">
    <location>
        <begin position="21"/>
        <end position="549"/>
    </location>
</feature>
<evidence type="ECO:0000313" key="12">
    <source>
        <dbReference type="Proteomes" id="UP000396862"/>
    </source>
</evidence>
<protein>
    <submittedName>
        <fullName evidence="10">Oxaloacetate decarboxylase beta subunit</fullName>
    </submittedName>
</protein>
<evidence type="ECO:0000313" key="10">
    <source>
        <dbReference type="EMBL" id="PSK83383.1"/>
    </source>
</evidence>
<keyword evidence="5 7" id="KW-1133">Transmembrane helix</keyword>